<reference evidence="1" key="1">
    <citation type="submission" date="2014-12" db="EMBL/GenBank/DDBJ databases">
        <title>Insight into the proteome of Arion vulgaris.</title>
        <authorList>
            <person name="Aradska J."/>
            <person name="Bulat T."/>
            <person name="Smidak R."/>
            <person name="Sarate P."/>
            <person name="Gangsoo J."/>
            <person name="Sialana F."/>
            <person name="Bilban M."/>
            <person name="Lubec G."/>
        </authorList>
    </citation>
    <scope>NUCLEOTIDE SEQUENCE</scope>
    <source>
        <tissue evidence="1">Skin</tissue>
    </source>
</reference>
<dbReference type="Gene3D" id="2.60.40.10">
    <property type="entry name" value="Immunoglobulins"/>
    <property type="match status" value="1"/>
</dbReference>
<dbReference type="EMBL" id="HACG01052874">
    <property type="protein sequence ID" value="CEK99745.1"/>
    <property type="molecule type" value="Transcribed_RNA"/>
</dbReference>
<dbReference type="InterPro" id="IPR036179">
    <property type="entry name" value="Ig-like_dom_sf"/>
</dbReference>
<protein>
    <recommendedName>
        <fullName evidence="2">Ig-like domain-containing protein</fullName>
    </recommendedName>
</protein>
<feature type="non-terminal residue" evidence="1">
    <location>
        <position position="68"/>
    </location>
</feature>
<dbReference type="SUPFAM" id="SSF48726">
    <property type="entry name" value="Immunoglobulin"/>
    <property type="match status" value="1"/>
</dbReference>
<name>A0A0B7C5I4_9EUPU</name>
<evidence type="ECO:0000313" key="1">
    <source>
        <dbReference type="EMBL" id="CEK99745.1"/>
    </source>
</evidence>
<proteinExistence type="predicted"/>
<organism evidence="1">
    <name type="scientific">Arion vulgaris</name>
    <dbReference type="NCBI Taxonomy" id="1028688"/>
    <lineage>
        <taxon>Eukaryota</taxon>
        <taxon>Metazoa</taxon>
        <taxon>Spiralia</taxon>
        <taxon>Lophotrochozoa</taxon>
        <taxon>Mollusca</taxon>
        <taxon>Gastropoda</taxon>
        <taxon>Heterobranchia</taxon>
        <taxon>Euthyneura</taxon>
        <taxon>Panpulmonata</taxon>
        <taxon>Eupulmonata</taxon>
        <taxon>Stylommatophora</taxon>
        <taxon>Helicina</taxon>
        <taxon>Arionoidea</taxon>
        <taxon>Arionidae</taxon>
        <taxon>Arion</taxon>
    </lineage>
</organism>
<dbReference type="Pfam" id="PF13927">
    <property type="entry name" value="Ig_3"/>
    <property type="match status" value="1"/>
</dbReference>
<sequence length="68" mass="7848">LEDKCEVSLKRPRKEEITLGVDIILKCQVTGNPEPNILWYHNKFRLFNTEKLKVLDGGPRLRLSNITG</sequence>
<evidence type="ECO:0008006" key="2">
    <source>
        <dbReference type="Google" id="ProtNLM"/>
    </source>
</evidence>
<gene>
    <name evidence="1" type="primary">ORF222034</name>
</gene>
<dbReference type="InterPro" id="IPR013783">
    <property type="entry name" value="Ig-like_fold"/>
</dbReference>
<accession>A0A0B7C5I4</accession>
<dbReference type="AlphaFoldDB" id="A0A0B7C5I4"/>
<feature type="non-terminal residue" evidence="1">
    <location>
        <position position="1"/>
    </location>
</feature>